<keyword evidence="3" id="KW-1185">Reference proteome</keyword>
<name>A0ABR1GYU7_9HYPO</name>
<dbReference type="EMBL" id="JAZAVJ010000114">
    <property type="protein sequence ID" value="KAK7413990.1"/>
    <property type="molecule type" value="Genomic_DNA"/>
</dbReference>
<sequence>MKTLQLYEPPDSFTLLRRNGFVFRIAFTFTSSTGAIVTNVVWKSLPLQPRMEINWQDGFALNWTSTYPQDPSDPIHLNGTWQSCRASEVFDLDADGYWVPSASIAKDGYMTVGKNSYKNPNGAGIYIVVGVQAKGKDDFEAVFVDTLQLGVNMSAWIRVSESLNWWLEAGLEACATAIPMPDNHANGVRTPPERFNMLEPENLNYVLTSYDYANGVWTTSKTRPTLVELETMTGVKGIGIGPNPYGIDKPARRMTSYYDRVKVFAIVAAVVMIIWGTRGDVSKSS</sequence>
<evidence type="ECO:0000313" key="3">
    <source>
        <dbReference type="Proteomes" id="UP001498476"/>
    </source>
</evidence>
<reference evidence="2 3" key="1">
    <citation type="journal article" date="2025" name="Microbiol. Resour. Announc.">
        <title>Draft genome sequences for Neonectria magnoliae and Neonectria punicea, canker pathogens of Liriodendron tulipifera and Acer saccharum in West Virginia.</title>
        <authorList>
            <person name="Petronek H.M."/>
            <person name="Kasson M.T."/>
            <person name="Metheny A.M."/>
            <person name="Stauder C.M."/>
            <person name="Lovett B."/>
            <person name="Lynch S.C."/>
            <person name="Garnas J.R."/>
            <person name="Kasson L.R."/>
            <person name="Stajich J.E."/>
        </authorList>
    </citation>
    <scope>NUCLEOTIDE SEQUENCE [LARGE SCALE GENOMIC DNA]</scope>
    <source>
        <strain evidence="2 3">NRRL 64653</strain>
    </source>
</reference>
<evidence type="ECO:0000256" key="1">
    <source>
        <dbReference type="SAM" id="Phobius"/>
    </source>
</evidence>
<feature type="transmembrane region" description="Helical" evidence="1">
    <location>
        <begin position="20"/>
        <end position="42"/>
    </location>
</feature>
<dbReference type="Proteomes" id="UP001498476">
    <property type="component" value="Unassembled WGS sequence"/>
</dbReference>
<proteinExistence type="predicted"/>
<keyword evidence="1" id="KW-0812">Transmembrane</keyword>
<gene>
    <name evidence="2" type="ORF">QQX98_007173</name>
</gene>
<keyword evidence="1" id="KW-0472">Membrane</keyword>
<protein>
    <submittedName>
        <fullName evidence="2">Uncharacterized protein</fullName>
    </submittedName>
</protein>
<keyword evidence="1" id="KW-1133">Transmembrane helix</keyword>
<evidence type="ECO:0000313" key="2">
    <source>
        <dbReference type="EMBL" id="KAK7413990.1"/>
    </source>
</evidence>
<comment type="caution">
    <text evidence="2">The sequence shown here is derived from an EMBL/GenBank/DDBJ whole genome shotgun (WGS) entry which is preliminary data.</text>
</comment>
<accession>A0ABR1GYU7</accession>
<feature type="transmembrane region" description="Helical" evidence="1">
    <location>
        <begin position="261"/>
        <end position="278"/>
    </location>
</feature>
<organism evidence="2 3">
    <name type="scientific">Neonectria punicea</name>
    <dbReference type="NCBI Taxonomy" id="979145"/>
    <lineage>
        <taxon>Eukaryota</taxon>
        <taxon>Fungi</taxon>
        <taxon>Dikarya</taxon>
        <taxon>Ascomycota</taxon>
        <taxon>Pezizomycotina</taxon>
        <taxon>Sordariomycetes</taxon>
        <taxon>Hypocreomycetidae</taxon>
        <taxon>Hypocreales</taxon>
        <taxon>Nectriaceae</taxon>
        <taxon>Neonectria</taxon>
    </lineage>
</organism>